<evidence type="ECO:0000313" key="3">
    <source>
        <dbReference type="Proteomes" id="UP000235363"/>
    </source>
</evidence>
<dbReference type="Proteomes" id="UP000235363">
    <property type="component" value="Unassembled WGS sequence"/>
</dbReference>
<keyword evidence="1" id="KW-1133">Transmembrane helix</keyword>
<evidence type="ECO:0000313" key="2">
    <source>
        <dbReference type="EMBL" id="PMC61794.1"/>
    </source>
</evidence>
<feature type="transmembrane region" description="Helical" evidence="1">
    <location>
        <begin position="29"/>
        <end position="54"/>
    </location>
</feature>
<comment type="caution">
    <text evidence="2">The sequence shown here is derived from an EMBL/GenBank/DDBJ whole genome shotgun (WGS) entry which is preliminary data.</text>
</comment>
<accession>A0A2N6SXI4</accession>
<dbReference type="AlphaFoldDB" id="A0A2N6SXI4"/>
<proteinExistence type="predicted"/>
<reference evidence="2 3" key="1">
    <citation type="submission" date="2017-09" db="EMBL/GenBank/DDBJ databases">
        <title>Bacterial strain isolated from the female urinary microbiota.</title>
        <authorList>
            <person name="Thomas-White K."/>
            <person name="Kumar N."/>
            <person name="Forster S."/>
            <person name="Putonti C."/>
            <person name="Lawley T."/>
            <person name="Wolfe A.J."/>
        </authorList>
    </citation>
    <scope>NUCLEOTIDE SEQUENCE [LARGE SCALE GENOMIC DNA]</scope>
    <source>
        <strain evidence="2 3">UMB0908</strain>
    </source>
</reference>
<sequence>MRDDQNTGHFDDDDPLDRLQRQNYSWRPALKYAGAVVGGTFLAAIIIGVISAVQGGPNCDDGTHVFICSRWAELALPLVPGAVSLFGALGCFWITYLRWKNFGNWRPWLAMCWVLMPWTLAWMTSTFSIAMFGVESGTP</sequence>
<dbReference type="EMBL" id="PNHF01000021">
    <property type="protein sequence ID" value="PMC61794.1"/>
    <property type="molecule type" value="Genomic_DNA"/>
</dbReference>
<name>A0A2N6SXI4_9CORY</name>
<dbReference type="STRING" id="1725.WU86_01405"/>
<evidence type="ECO:0000256" key="1">
    <source>
        <dbReference type="SAM" id="Phobius"/>
    </source>
</evidence>
<feature type="transmembrane region" description="Helical" evidence="1">
    <location>
        <begin position="108"/>
        <end position="134"/>
    </location>
</feature>
<feature type="transmembrane region" description="Helical" evidence="1">
    <location>
        <begin position="74"/>
        <end position="96"/>
    </location>
</feature>
<keyword evidence="1" id="KW-0812">Transmembrane</keyword>
<dbReference type="RefSeq" id="WP_102213719.1">
    <property type="nucleotide sequence ID" value="NZ_PNHF01000021.1"/>
</dbReference>
<keyword evidence="1" id="KW-0472">Membrane</keyword>
<evidence type="ECO:0008006" key="4">
    <source>
        <dbReference type="Google" id="ProtNLM"/>
    </source>
</evidence>
<gene>
    <name evidence="2" type="ORF">CJ204_09345</name>
</gene>
<organism evidence="2 3">
    <name type="scientific">Corynebacterium xerosis</name>
    <dbReference type="NCBI Taxonomy" id="1725"/>
    <lineage>
        <taxon>Bacteria</taxon>
        <taxon>Bacillati</taxon>
        <taxon>Actinomycetota</taxon>
        <taxon>Actinomycetes</taxon>
        <taxon>Mycobacteriales</taxon>
        <taxon>Corynebacteriaceae</taxon>
        <taxon>Corynebacterium</taxon>
    </lineage>
</organism>
<protein>
    <recommendedName>
        <fullName evidence="4">Transmembrane protein</fullName>
    </recommendedName>
</protein>